<dbReference type="InterPro" id="IPR031315">
    <property type="entry name" value="LNS2/PITP"/>
</dbReference>
<evidence type="ECO:0000313" key="2">
    <source>
        <dbReference type="EMBL" id="EDO33441.1"/>
    </source>
</evidence>
<gene>
    <name evidence="2" type="ORF">NEMVEDRAFT_v1g129610</name>
</gene>
<dbReference type="KEGG" id="nve:5504635"/>
<dbReference type="InParanoid" id="A7SS75"/>
<dbReference type="InterPro" id="IPR026058">
    <property type="entry name" value="LIPIN"/>
</dbReference>
<dbReference type="PANTHER" id="PTHR12181:SF12">
    <property type="entry name" value="PHOSPHATIDATE PHOSPHATASE"/>
    <property type="match status" value="1"/>
</dbReference>
<keyword evidence="3" id="KW-1185">Reference proteome</keyword>
<dbReference type="STRING" id="45351.A7SS75"/>
<dbReference type="SUPFAM" id="SSF56784">
    <property type="entry name" value="HAD-like"/>
    <property type="match status" value="1"/>
</dbReference>
<dbReference type="SMART" id="SM00775">
    <property type="entry name" value="LNS2"/>
    <property type="match status" value="1"/>
</dbReference>
<reference evidence="2 3" key="1">
    <citation type="journal article" date="2007" name="Science">
        <title>Sea anemone genome reveals ancestral eumetazoan gene repertoire and genomic organization.</title>
        <authorList>
            <person name="Putnam N.H."/>
            <person name="Srivastava M."/>
            <person name="Hellsten U."/>
            <person name="Dirks B."/>
            <person name="Chapman J."/>
            <person name="Salamov A."/>
            <person name="Terry A."/>
            <person name="Shapiro H."/>
            <person name="Lindquist E."/>
            <person name="Kapitonov V.V."/>
            <person name="Jurka J."/>
            <person name="Genikhovich G."/>
            <person name="Grigoriev I.V."/>
            <person name="Lucas S.M."/>
            <person name="Steele R.E."/>
            <person name="Finnerty J.R."/>
            <person name="Technau U."/>
            <person name="Martindale M.Q."/>
            <person name="Rokhsar D.S."/>
        </authorList>
    </citation>
    <scope>NUCLEOTIDE SEQUENCE [LARGE SCALE GENOMIC DNA]</scope>
    <source>
        <strain evidence="3">CH2 X CH6</strain>
    </source>
</reference>
<name>A7SS75_NEMVE</name>
<dbReference type="InterPro" id="IPR013209">
    <property type="entry name" value="LNS2"/>
</dbReference>
<dbReference type="eggNOG" id="KOG2116">
    <property type="taxonomic scope" value="Eukaryota"/>
</dbReference>
<dbReference type="Pfam" id="PF08235">
    <property type="entry name" value="LNS2"/>
    <property type="match status" value="1"/>
</dbReference>
<accession>A7SS75</accession>
<evidence type="ECO:0000259" key="1">
    <source>
        <dbReference type="SMART" id="SM00775"/>
    </source>
</evidence>
<dbReference type="AlphaFoldDB" id="A7SS75"/>
<dbReference type="OMA" id="MVDAHIY"/>
<dbReference type="PhylomeDB" id="A7SS75"/>
<sequence length="247" mass="27652">HQGTAACQATIYLWNYDDRIVISDIDGTITKSDVLGQILPVVGSSWAQSGVAHFFNSIQSNGYKLLYLSARAIGQAQLTRDYLKSVKQGQICLPDGPLLLSPASLIKAFHREVIEKKPEEFKISALRDILSLFPNKNPFYGGFGNKINDVYSYRAVGVSVSRIFTINHKGEVTNELTTTFQSSYLRLSDLVDQMFPPYKKQQDSMRPTGLVAPDEFSSFTYWRNPLPHVEIEGFDKTQDEADTTTAN</sequence>
<feature type="domain" description="LNS2/PITP" evidence="1">
    <location>
        <begin position="20"/>
        <end position="175"/>
    </location>
</feature>
<dbReference type="Proteomes" id="UP000001593">
    <property type="component" value="Unassembled WGS sequence"/>
</dbReference>
<feature type="non-terminal residue" evidence="2">
    <location>
        <position position="247"/>
    </location>
</feature>
<evidence type="ECO:0000313" key="3">
    <source>
        <dbReference type="Proteomes" id="UP000001593"/>
    </source>
</evidence>
<organism evidence="2 3">
    <name type="scientific">Nematostella vectensis</name>
    <name type="common">Starlet sea anemone</name>
    <dbReference type="NCBI Taxonomy" id="45351"/>
    <lineage>
        <taxon>Eukaryota</taxon>
        <taxon>Metazoa</taxon>
        <taxon>Cnidaria</taxon>
        <taxon>Anthozoa</taxon>
        <taxon>Hexacorallia</taxon>
        <taxon>Actiniaria</taxon>
        <taxon>Edwardsiidae</taxon>
        <taxon>Nematostella</taxon>
    </lineage>
</organism>
<dbReference type="PANTHER" id="PTHR12181">
    <property type="entry name" value="LIPIN"/>
    <property type="match status" value="1"/>
</dbReference>
<dbReference type="HOGENOM" id="CLU_090871_1_0_1"/>
<protein>
    <recommendedName>
        <fullName evidence="1">LNS2/PITP domain-containing protein</fullName>
    </recommendedName>
</protein>
<dbReference type="InterPro" id="IPR036412">
    <property type="entry name" value="HAD-like_sf"/>
</dbReference>
<proteinExistence type="predicted"/>
<dbReference type="EMBL" id="DS469773">
    <property type="protein sequence ID" value="EDO33441.1"/>
    <property type="molecule type" value="Genomic_DNA"/>
</dbReference>